<feature type="transmembrane region" description="Helical" evidence="1">
    <location>
        <begin position="367"/>
        <end position="389"/>
    </location>
</feature>
<keyword evidence="1" id="KW-0472">Membrane</keyword>
<feature type="transmembrane region" description="Helical" evidence="1">
    <location>
        <begin position="245"/>
        <end position="268"/>
    </location>
</feature>
<gene>
    <name evidence="2" type="ORF">DKG74_12805</name>
</gene>
<dbReference type="EMBL" id="QGLE01000007">
    <property type="protein sequence ID" value="PWR21319.1"/>
    <property type="molecule type" value="Genomic_DNA"/>
</dbReference>
<evidence type="ECO:0000313" key="3">
    <source>
        <dbReference type="Proteomes" id="UP000245461"/>
    </source>
</evidence>
<proteinExistence type="predicted"/>
<evidence type="ECO:0000313" key="2">
    <source>
        <dbReference type="EMBL" id="PWR21319.1"/>
    </source>
</evidence>
<evidence type="ECO:0008006" key="4">
    <source>
        <dbReference type="Google" id="ProtNLM"/>
    </source>
</evidence>
<feature type="transmembrane region" description="Helical" evidence="1">
    <location>
        <begin position="49"/>
        <end position="69"/>
    </location>
</feature>
<organism evidence="2 3">
    <name type="scientific">Zavarzinia aquatilis</name>
    <dbReference type="NCBI Taxonomy" id="2211142"/>
    <lineage>
        <taxon>Bacteria</taxon>
        <taxon>Pseudomonadati</taxon>
        <taxon>Pseudomonadota</taxon>
        <taxon>Alphaproteobacteria</taxon>
        <taxon>Rhodospirillales</taxon>
        <taxon>Zavarziniaceae</taxon>
        <taxon>Zavarzinia</taxon>
    </lineage>
</organism>
<comment type="caution">
    <text evidence="2">The sequence shown here is derived from an EMBL/GenBank/DDBJ whole genome shotgun (WGS) entry which is preliminary data.</text>
</comment>
<keyword evidence="3" id="KW-1185">Reference proteome</keyword>
<name>A0A317E2V0_9PROT</name>
<sequence>MSAGANRIAVIDGLRGYFLVLMMSSHIKFQDGAALLRLHHGEISFVEDAQGFVFLSGLVIGLAYTRTLLKQGAKAMTGKAISRVGELYRLLLLTLFVVVGTAYLLPSGAEIWGWQLGKLAEAPLDHVATAVSLLYQPAYLDILPQYMIYLLIAPLLVRATVAGHGLAVIAGSFAVWIMTQMGLHLPMVDALARLVAAADSNGTIRSYFNPLGWQLLFVCGVVLGTAAKCGRLEVEALLHRRRADLALVAAVVVLVFAICRIVHGLGLLGGTPTGDQFYRLLRREDLSLVYVVNFAAIAYVMAWTLHNALEDNLPAPVAFVARGLHYTFRRPFFVFLGQHSLQVYAFHVLVAYAVVAIDWAGGPFNEMTKSLIIIASVASLAIPAMWHSLSQQREAARARRPISLQTR</sequence>
<feature type="transmembrane region" description="Helical" evidence="1">
    <location>
        <begin position="12"/>
        <end position="29"/>
    </location>
</feature>
<feature type="transmembrane region" description="Helical" evidence="1">
    <location>
        <begin position="207"/>
        <end position="224"/>
    </location>
</feature>
<accession>A0A317E2V0</accession>
<dbReference type="AlphaFoldDB" id="A0A317E2V0"/>
<feature type="transmembrane region" description="Helical" evidence="1">
    <location>
        <begin position="166"/>
        <end position="187"/>
    </location>
</feature>
<evidence type="ECO:0000256" key="1">
    <source>
        <dbReference type="SAM" id="Phobius"/>
    </source>
</evidence>
<dbReference type="OrthoDB" id="9775975at2"/>
<feature type="transmembrane region" description="Helical" evidence="1">
    <location>
        <begin position="332"/>
        <end position="355"/>
    </location>
</feature>
<dbReference type="InterPro" id="IPR014550">
    <property type="entry name" value="UCP028704_OpgC"/>
</dbReference>
<feature type="transmembrane region" description="Helical" evidence="1">
    <location>
        <begin position="288"/>
        <end position="305"/>
    </location>
</feature>
<reference evidence="2 3" key="1">
    <citation type="submission" date="2018-05" db="EMBL/GenBank/DDBJ databases">
        <title>Zavarzinia sp. HR-AS.</title>
        <authorList>
            <person name="Lee Y."/>
            <person name="Jeon C.O."/>
        </authorList>
    </citation>
    <scope>NUCLEOTIDE SEQUENCE [LARGE SCALE GENOMIC DNA]</scope>
    <source>
        <strain evidence="2 3">HR-AS</strain>
    </source>
</reference>
<feature type="transmembrane region" description="Helical" evidence="1">
    <location>
        <begin position="90"/>
        <end position="109"/>
    </location>
</feature>
<keyword evidence="1" id="KW-1133">Transmembrane helix</keyword>
<protein>
    <recommendedName>
        <fullName evidence="4">OpgC domain-containing protein</fullName>
    </recommendedName>
</protein>
<dbReference type="PANTHER" id="PTHR38592:SF3">
    <property type="entry name" value="BLL4819 PROTEIN"/>
    <property type="match status" value="1"/>
</dbReference>
<dbReference type="Pfam" id="PF10129">
    <property type="entry name" value="OpgC_C"/>
    <property type="match status" value="1"/>
</dbReference>
<dbReference type="RefSeq" id="WP_109906406.1">
    <property type="nucleotide sequence ID" value="NZ_QGLE01000007.1"/>
</dbReference>
<dbReference type="Proteomes" id="UP000245461">
    <property type="component" value="Unassembled WGS sequence"/>
</dbReference>
<dbReference type="PIRSF" id="PIRSF028704">
    <property type="entry name" value="UPC028704"/>
    <property type="match status" value="1"/>
</dbReference>
<keyword evidence="1" id="KW-0812">Transmembrane</keyword>
<dbReference type="PANTHER" id="PTHR38592">
    <property type="entry name" value="BLL4819 PROTEIN"/>
    <property type="match status" value="1"/>
</dbReference>